<evidence type="ECO:0000313" key="2">
    <source>
        <dbReference type="Proteomes" id="UP000076268"/>
    </source>
</evidence>
<comment type="caution">
    <text evidence="1">The sequence shown here is derived from an EMBL/GenBank/DDBJ whole genome shotgun (WGS) entry which is preliminary data.</text>
</comment>
<dbReference type="Proteomes" id="UP000076268">
    <property type="component" value="Unassembled WGS sequence"/>
</dbReference>
<dbReference type="EMBL" id="LSGP01000026">
    <property type="protein sequence ID" value="KYZ74877.1"/>
    <property type="molecule type" value="Genomic_DNA"/>
</dbReference>
<dbReference type="InterPro" id="IPR023214">
    <property type="entry name" value="HAD_sf"/>
</dbReference>
<accession>A0A154BLL8</accession>
<keyword evidence="2" id="KW-1185">Reference proteome</keyword>
<dbReference type="STRING" id="1794912.AXX12_14945"/>
<reference evidence="1 2" key="1">
    <citation type="submission" date="2016-02" db="EMBL/GenBank/DDBJ databases">
        <title>Anaerosporomusa subterraneum gen. nov., sp. nov., a spore-forming obligate anaerobe isolated from saprolite.</title>
        <authorList>
            <person name="Choi J.K."/>
            <person name="Shah M."/>
            <person name="Yee N."/>
        </authorList>
    </citation>
    <scope>NUCLEOTIDE SEQUENCE [LARGE SCALE GENOMIC DNA]</scope>
    <source>
        <strain evidence="1 2">RU4</strain>
    </source>
</reference>
<sequence length="63" mass="6630">MGTVNVGFAIWTGTDVAIEAADITLMHGDLNLQLSGVFRLLPQATCADDCGRRYGIQLGFGSA</sequence>
<name>A0A154BLL8_ANASB</name>
<dbReference type="AlphaFoldDB" id="A0A154BLL8"/>
<proteinExistence type="predicted"/>
<organism evidence="1 2">
    <name type="scientific">Anaerosporomusa subterranea</name>
    <dbReference type="NCBI Taxonomy" id="1794912"/>
    <lineage>
        <taxon>Bacteria</taxon>
        <taxon>Bacillati</taxon>
        <taxon>Bacillota</taxon>
        <taxon>Negativicutes</taxon>
        <taxon>Acetonemataceae</taxon>
        <taxon>Anaerosporomusa</taxon>
    </lineage>
</organism>
<protein>
    <submittedName>
        <fullName evidence="1">Uncharacterized protein</fullName>
    </submittedName>
</protein>
<evidence type="ECO:0000313" key="1">
    <source>
        <dbReference type="EMBL" id="KYZ74877.1"/>
    </source>
</evidence>
<dbReference type="Gene3D" id="3.40.50.1000">
    <property type="entry name" value="HAD superfamily/HAD-like"/>
    <property type="match status" value="1"/>
</dbReference>
<gene>
    <name evidence="1" type="ORF">AXX12_14945</name>
</gene>